<protein>
    <submittedName>
        <fullName evidence="2">Glycosyl transferase family 25</fullName>
    </submittedName>
</protein>
<keyword evidence="3" id="KW-1185">Reference proteome</keyword>
<dbReference type="Proteomes" id="UP000555393">
    <property type="component" value="Unassembled WGS sequence"/>
</dbReference>
<gene>
    <name evidence="2" type="ORF">FHS77_000906</name>
</gene>
<name>A0A841LV02_9HYPH</name>
<feature type="domain" description="Glycosyl transferase family 25" evidence="1">
    <location>
        <begin position="4"/>
        <end position="177"/>
    </location>
</feature>
<dbReference type="EMBL" id="JACIIU010000002">
    <property type="protein sequence ID" value="MBB6260382.1"/>
    <property type="molecule type" value="Genomic_DNA"/>
</dbReference>
<dbReference type="AlphaFoldDB" id="A0A841LV02"/>
<dbReference type="RefSeq" id="WP_184220548.1">
    <property type="nucleotide sequence ID" value="NZ_JACIIU010000002.1"/>
</dbReference>
<evidence type="ECO:0000313" key="2">
    <source>
        <dbReference type="EMBL" id="MBB6260382.1"/>
    </source>
</evidence>
<evidence type="ECO:0000259" key="1">
    <source>
        <dbReference type="Pfam" id="PF01755"/>
    </source>
</evidence>
<sequence length="253" mass="28521">MPIPVYVINLERSRERWEALKKRADKLGLFLRRVEAVDGRNLTADQLNNFDEASFRRFHGKTPLPGEVGCYFSHLKALQIIADSDDDCAVIIEDDVVFADDFSIVLEELADVQGWDVIKLINNRVKFFQSKYVTIGGADVGRCMHGPLGCAGGYMVTREGAGALLANISTMQLPYDVALERGWAGNYRVYLVKDAIIELANELGSTILEGGASYKRVRFPAWKRLGALRFRVTDYIRRMIYALRRSTLYSGDK</sequence>
<dbReference type="InterPro" id="IPR002654">
    <property type="entry name" value="Glyco_trans_25"/>
</dbReference>
<keyword evidence="2" id="KW-0808">Transferase</keyword>
<dbReference type="Pfam" id="PF01755">
    <property type="entry name" value="Glyco_transf_25"/>
    <property type="match status" value="1"/>
</dbReference>
<organism evidence="2 3">
    <name type="scientific">Paenochrobactrum gallinarii</name>
    <dbReference type="NCBI Taxonomy" id="643673"/>
    <lineage>
        <taxon>Bacteria</taxon>
        <taxon>Pseudomonadati</taxon>
        <taxon>Pseudomonadota</taxon>
        <taxon>Alphaproteobacteria</taxon>
        <taxon>Hyphomicrobiales</taxon>
        <taxon>Brucellaceae</taxon>
        <taxon>Paenochrobactrum</taxon>
    </lineage>
</organism>
<dbReference type="CDD" id="cd06532">
    <property type="entry name" value="Glyco_transf_25"/>
    <property type="match status" value="1"/>
</dbReference>
<comment type="caution">
    <text evidence="2">The sequence shown here is derived from an EMBL/GenBank/DDBJ whole genome shotgun (WGS) entry which is preliminary data.</text>
</comment>
<proteinExistence type="predicted"/>
<dbReference type="GO" id="GO:0016740">
    <property type="term" value="F:transferase activity"/>
    <property type="evidence" value="ECO:0007669"/>
    <property type="project" value="UniProtKB-KW"/>
</dbReference>
<reference evidence="2 3" key="1">
    <citation type="submission" date="2020-08" db="EMBL/GenBank/DDBJ databases">
        <title>Genomic Encyclopedia of Type Strains, Phase IV (KMG-IV): sequencing the most valuable type-strain genomes for metagenomic binning, comparative biology and taxonomic classification.</title>
        <authorList>
            <person name="Goeker M."/>
        </authorList>
    </citation>
    <scope>NUCLEOTIDE SEQUENCE [LARGE SCALE GENOMIC DNA]</scope>
    <source>
        <strain evidence="2 3">DSM 22336</strain>
    </source>
</reference>
<evidence type="ECO:0000313" key="3">
    <source>
        <dbReference type="Proteomes" id="UP000555393"/>
    </source>
</evidence>
<accession>A0A841LV02</accession>